<evidence type="ECO:0000313" key="8">
    <source>
        <dbReference type="Proteomes" id="UP000325440"/>
    </source>
</evidence>
<dbReference type="PIRSF" id="PIRSF006060">
    <property type="entry name" value="AA_transporter"/>
    <property type="match status" value="1"/>
</dbReference>
<dbReference type="Pfam" id="PF13520">
    <property type="entry name" value="AA_permease_2"/>
    <property type="match status" value="1"/>
</dbReference>
<keyword evidence="4 5" id="KW-0472">Membrane</keyword>
<evidence type="ECO:0000256" key="1">
    <source>
        <dbReference type="ARBA" id="ARBA00004141"/>
    </source>
</evidence>
<keyword evidence="3 5" id="KW-1133">Transmembrane helix</keyword>
<proteinExistence type="predicted"/>
<feature type="transmembrane region" description="Helical" evidence="5">
    <location>
        <begin position="526"/>
        <end position="547"/>
    </location>
</feature>
<dbReference type="GO" id="GO:0061459">
    <property type="term" value="F:L-arginine transmembrane transporter activity"/>
    <property type="evidence" value="ECO:0007669"/>
    <property type="project" value="TreeGrafter"/>
</dbReference>
<evidence type="ECO:0000313" key="7">
    <source>
        <dbReference type="EMBL" id="VVC32917.1"/>
    </source>
</evidence>
<dbReference type="EMBL" id="CABPRJ010000960">
    <property type="protein sequence ID" value="VVC32917.1"/>
    <property type="molecule type" value="Genomic_DNA"/>
</dbReference>
<feature type="transmembrane region" description="Helical" evidence="5">
    <location>
        <begin position="402"/>
        <end position="423"/>
    </location>
</feature>
<feature type="transmembrane region" description="Helical" evidence="5">
    <location>
        <begin position="491"/>
        <end position="514"/>
    </location>
</feature>
<sequence length="596" mass="66113">MTNDTWSIAKNLFKTVTRKKTFDDEVPKKSQLKRTLNLIDLTALGVGSTLGCGVYALAGTVAKSIAGPAVVLSFALAAIASTFSGVCYAEFTCRLPKAGSAYVYSYVAIGELIAFIIGWNLLLKNIIGTSAVAKTMSNYLDSLLGDPQKKYMKKYFTIHMDYMNEYPDVTSFLFILFITLFVAWGVRKSCNLNNLFTALSMLTICTVIVSGFYFVNLSNWFIPKNEIPAGVDGGKGGFFPFGWTGIVAGAARCFYGFISFDSIVSAGEETKNPEKTMPLAIVLTFSFITFAYFGLASVLTLMWPYYDQDPSAPLLVIYDRLGTPVLKYLVTGGVMFALFTTLIGRLFPIPRILYAMSSDGLLFDFLAKINKKTKTPFIATIVCGVTVGLLSIVFDLEQLIDMASIGTLQSYMTICVCVLILRYTDANNLCSRDVTVDSDGKYNFSTWLNLLNAKTPNVDTQYISRVLILVFSVSANLFCTSVAHWKYFQGALQYALSIVICISVVSLLLTMLMLTRLPQTIENLPFKVPLVPFVPCVSIVLNLYLMVELSFRTWLRFSVCQVIGLLVYAFYGIRHSLEGIKQQAKRDEENRNEPIL</sequence>
<dbReference type="Proteomes" id="UP000325440">
    <property type="component" value="Unassembled WGS sequence"/>
</dbReference>
<evidence type="ECO:0000256" key="3">
    <source>
        <dbReference type="ARBA" id="ARBA00022989"/>
    </source>
</evidence>
<feature type="transmembrane region" description="Helical" evidence="5">
    <location>
        <begin position="553"/>
        <end position="573"/>
    </location>
</feature>
<evidence type="ECO:0000256" key="2">
    <source>
        <dbReference type="ARBA" id="ARBA00022692"/>
    </source>
</evidence>
<name>A0A5E4MSK5_9HEMI</name>
<dbReference type="Gene3D" id="1.20.1740.10">
    <property type="entry name" value="Amino acid/polyamine transporter I"/>
    <property type="match status" value="1"/>
</dbReference>
<feature type="transmembrane region" description="Helical" evidence="5">
    <location>
        <begin position="198"/>
        <end position="217"/>
    </location>
</feature>
<evidence type="ECO:0000256" key="4">
    <source>
        <dbReference type="ARBA" id="ARBA00023136"/>
    </source>
</evidence>
<dbReference type="Pfam" id="PF13906">
    <property type="entry name" value="AA_permease_C"/>
    <property type="match status" value="1"/>
</dbReference>
<feature type="transmembrane region" description="Helical" evidence="5">
    <location>
        <begin position="169"/>
        <end position="186"/>
    </location>
</feature>
<accession>A0A5E4MSK5</accession>
<dbReference type="InterPro" id="IPR002293">
    <property type="entry name" value="AA/rel_permease1"/>
</dbReference>
<evidence type="ECO:0000256" key="5">
    <source>
        <dbReference type="SAM" id="Phobius"/>
    </source>
</evidence>
<organism evidence="7 8">
    <name type="scientific">Cinara cedri</name>
    <dbReference type="NCBI Taxonomy" id="506608"/>
    <lineage>
        <taxon>Eukaryota</taxon>
        <taxon>Metazoa</taxon>
        <taxon>Ecdysozoa</taxon>
        <taxon>Arthropoda</taxon>
        <taxon>Hexapoda</taxon>
        <taxon>Insecta</taxon>
        <taxon>Pterygota</taxon>
        <taxon>Neoptera</taxon>
        <taxon>Paraneoptera</taxon>
        <taxon>Hemiptera</taxon>
        <taxon>Sternorrhyncha</taxon>
        <taxon>Aphidomorpha</taxon>
        <taxon>Aphidoidea</taxon>
        <taxon>Aphididae</taxon>
        <taxon>Lachninae</taxon>
        <taxon>Cinara</taxon>
    </lineage>
</organism>
<keyword evidence="8" id="KW-1185">Reference proteome</keyword>
<feature type="transmembrane region" description="Helical" evidence="5">
    <location>
        <begin position="237"/>
        <end position="258"/>
    </location>
</feature>
<dbReference type="AlphaFoldDB" id="A0A5E4MSK5"/>
<keyword evidence="2 5" id="KW-0812">Transmembrane</keyword>
<dbReference type="FunFam" id="1.20.1740.10:FF:000010">
    <property type="entry name" value="probable cationic amino acid transporter"/>
    <property type="match status" value="1"/>
</dbReference>
<dbReference type="GO" id="GO:0005886">
    <property type="term" value="C:plasma membrane"/>
    <property type="evidence" value="ECO:0007669"/>
    <property type="project" value="TreeGrafter"/>
</dbReference>
<evidence type="ECO:0000259" key="6">
    <source>
        <dbReference type="Pfam" id="PF13906"/>
    </source>
</evidence>
<dbReference type="InterPro" id="IPR029485">
    <property type="entry name" value="CAT_C"/>
</dbReference>
<feature type="transmembrane region" description="Helical" evidence="5">
    <location>
        <begin position="38"/>
        <end position="58"/>
    </location>
</feature>
<dbReference type="GO" id="GO:0097638">
    <property type="term" value="P:L-arginine import across plasma membrane"/>
    <property type="evidence" value="ECO:0007669"/>
    <property type="project" value="TreeGrafter"/>
</dbReference>
<protein>
    <submittedName>
        <fullName evidence="7">Cationic amino acid transporter, C-terminal,Amino acid/polyamine transporter I</fullName>
    </submittedName>
</protein>
<dbReference type="GO" id="GO:0015189">
    <property type="term" value="F:L-lysine transmembrane transporter activity"/>
    <property type="evidence" value="ECO:0007669"/>
    <property type="project" value="TreeGrafter"/>
</dbReference>
<dbReference type="GO" id="GO:0000064">
    <property type="term" value="F:L-ornithine transmembrane transporter activity"/>
    <property type="evidence" value="ECO:0007669"/>
    <property type="project" value="TreeGrafter"/>
</dbReference>
<dbReference type="OrthoDB" id="3900342at2759"/>
<feature type="transmembrane region" description="Helical" evidence="5">
    <location>
        <begin position="70"/>
        <end position="89"/>
    </location>
</feature>
<dbReference type="PANTHER" id="PTHR43243:SF105">
    <property type="entry name" value="CATIONIC AMINO ACID TRANSPORTER C-TERMINAL DOMAIN-CONTAINING PROTEIN"/>
    <property type="match status" value="1"/>
</dbReference>
<feature type="transmembrane region" description="Helical" evidence="5">
    <location>
        <begin position="377"/>
        <end position="396"/>
    </location>
</feature>
<feature type="domain" description="Cationic amino acid transporter C-terminal" evidence="6">
    <location>
        <begin position="526"/>
        <end position="576"/>
    </location>
</feature>
<feature type="transmembrane region" description="Helical" evidence="5">
    <location>
        <begin position="466"/>
        <end position="485"/>
    </location>
</feature>
<comment type="subcellular location">
    <subcellularLocation>
        <location evidence="1">Membrane</location>
        <topology evidence="1">Multi-pass membrane protein</topology>
    </subcellularLocation>
</comment>
<feature type="transmembrane region" description="Helical" evidence="5">
    <location>
        <begin position="279"/>
        <end position="305"/>
    </location>
</feature>
<reference evidence="7 8" key="1">
    <citation type="submission" date="2019-08" db="EMBL/GenBank/DDBJ databases">
        <authorList>
            <person name="Alioto T."/>
            <person name="Alioto T."/>
            <person name="Gomez Garrido J."/>
        </authorList>
    </citation>
    <scope>NUCLEOTIDE SEQUENCE [LARGE SCALE GENOMIC DNA]</scope>
</reference>
<gene>
    <name evidence="7" type="ORF">CINCED_3A007720</name>
</gene>
<feature type="transmembrane region" description="Helical" evidence="5">
    <location>
        <begin position="325"/>
        <end position="347"/>
    </location>
</feature>
<feature type="transmembrane region" description="Helical" evidence="5">
    <location>
        <begin position="101"/>
        <end position="122"/>
    </location>
</feature>
<dbReference type="PANTHER" id="PTHR43243">
    <property type="entry name" value="INNER MEMBRANE TRANSPORTER YGJI-RELATED"/>
    <property type="match status" value="1"/>
</dbReference>